<gene>
    <name evidence="9" type="ORF">TSAR_011648</name>
</gene>
<evidence type="ECO:0000313" key="10">
    <source>
        <dbReference type="Proteomes" id="UP000215335"/>
    </source>
</evidence>
<evidence type="ECO:0000256" key="1">
    <source>
        <dbReference type="ARBA" id="ARBA00004141"/>
    </source>
</evidence>
<evidence type="ECO:0000256" key="4">
    <source>
        <dbReference type="ARBA" id="ARBA00022989"/>
    </source>
</evidence>
<dbReference type="GO" id="GO:0005886">
    <property type="term" value="C:plasma membrane"/>
    <property type="evidence" value="ECO:0007669"/>
    <property type="project" value="InterPro"/>
</dbReference>
<dbReference type="InterPro" id="IPR012496">
    <property type="entry name" value="TMC_dom"/>
</dbReference>
<evidence type="ECO:0000259" key="8">
    <source>
        <dbReference type="Pfam" id="PF07810"/>
    </source>
</evidence>
<evidence type="ECO:0000256" key="5">
    <source>
        <dbReference type="ARBA" id="ARBA00023136"/>
    </source>
</evidence>
<feature type="transmembrane region" description="Helical" evidence="7">
    <location>
        <begin position="648"/>
        <end position="668"/>
    </location>
</feature>
<feature type="compositionally biased region" description="Polar residues" evidence="6">
    <location>
        <begin position="1"/>
        <end position="12"/>
    </location>
</feature>
<feature type="compositionally biased region" description="Basic and acidic residues" evidence="6">
    <location>
        <begin position="48"/>
        <end position="59"/>
    </location>
</feature>
<feature type="compositionally biased region" description="Polar residues" evidence="6">
    <location>
        <begin position="21"/>
        <end position="33"/>
    </location>
</feature>
<reference evidence="9 10" key="1">
    <citation type="journal article" date="2017" name="Curr. Biol.">
        <title>The Evolution of Venom by Co-option of Single-Copy Genes.</title>
        <authorList>
            <person name="Martinson E.O."/>
            <person name="Mrinalini"/>
            <person name="Kelkar Y.D."/>
            <person name="Chang C.H."/>
            <person name="Werren J.H."/>
        </authorList>
    </citation>
    <scope>NUCLEOTIDE SEQUENCE [LARGE SCALE GENOMIC DNA]</scope>
    <source>
        <strain evidence="9 10">Alberta</strain>
        <tissue evidence="9">Whole body</tissue>
    </source>
</reference>
<feature type="transmembrane region" description="Helical" evidence="7">
    <location>
        <begin position="445"/>
        <end position="470"/>
    </location>
</feature>
<feature type="transmembrane region" description="Helical" evidence="7">
    <location>
        <begin position="285"/>
        <end position="305"/>
    </location>
</feature>
<evidence type="ECO:0000256" key="6">
    <source>
        <dbReference type="SAM" id="MobiDB-lite"/>
    </source>
</evidence>
<keyword evidence="5 7" id="KW-0472">Membrane</keyword>
<dbReference type="OrthoDB" id="1936208at2759"/>
<dbReference type="PANTHER" id="PTHR23302:SF43">
    <property type="entry name" value="TMC DOMAIN-CONTAINING PROTEIN"/>
    <property type="match status" value="1"/>
</dbReference>
<feature type="region of interest" description="Disordered" evidence="6">
    <location>
        <begin position="707"/>
        <end position="741"/>
    </location>
</feature>
<dbReference type="AlphaFoldDB" id="A0A232F3N7"/>
<feature type="transmembrane region" description="Helical" evidence="7">
    <location>
        <begin position="587"/>
        <end position="608"/>
    </location>
</feature>
<name>A0A232F3N7_9HYME</name>
<evidence type="ECO:0000256" key="2">
    <source>
        <dbReference type="ARBA" id="ARBA00006510"/>
    </source>
</evidence>
<dbReference type="Pfam" id="PF07810">
    <property type="entry name" value="TMC"/>
    <property type="match status" value="1"/>
</dbReference>
<comment type="subcellular location">
    <subcellularLocation>
        <location evidence="1">Membrane</location>
        <topology evidence="1">Multi-pass membrane protein</topology>
    </subcellularLocation>
</comment>
<feature type="transmembrane region" description="Helical" evidence="7">
    <location>
        <begin position="490"/>
        <end position="508"/>
    </location>
</feature>
<dbReference type="GO" id="GO:0008381">
    <property type="term" value="F:mechanosensitive monoatomic ion channel activity"/>
    <property type="evidence" value="ECO:0007669"/>
    <property type="project" value="TreeGrafter"/>
</dbReference>
<proteinExistence type="inferred from homology"/>
<feature type="transmembrane region" description="Helical" evidence="7">
    <location>
        <begin position="412"/>
        <end position="433"/>
    </location>
</feature>
<evidence type="ECO:0000256" key="7">
    <source>
        <dbReference type="SAM" id="Phobius"/>
    </source>
</evidence>
<organism evidence="9 10">
    <name type="scientific">Trichomalopsis sarcophagae</name>
    <dbReference type="NCBI Taxonomy" id="543379"/>
    <lineage>
        <taxon>Eukaryota</taxon>
        <taxon>Metazoa</taxon>
        <taxon>Ecdysozoa</taxon>
        <taxon>Arthropoda</taxon>
        <taxon>Hexapoda</taxon>
        <taxon>Insecta</taxon>
        <taxon>Pterygota</taxon>
        <taxon>Neoptera</taxon>
        <taxon>Endopterygota</taxon>
        <taxon>Hymenoptera</taxon>
        <taxon>Apocrita</taxon>
        <taxon>Proctotrupomorpha</taxon>
        <taxon>Chalcidoidea</taxon>
        <taxon>Pteromalidae</taxon>
        <taxon>Pteromalinae</taxon>
        <taxon>Trichomalopsis</taxon>
    </lineage>
</organism>
<comment type="caution">
    <text evidence="9">The sequence shown here is derived from an EMBL/GenBank/DDBJ whole genome shotgun (WGS) entry which is preliminary data.</text>
</comment>
<evidence type="ECO:0000256" key="3">
    <source>
        <dbReference type="ARBA" id="ARBA00022692"/>
    </source>
</evidence>
<feature type="region of interest" description="Disordered" evidence="6">
    <location>
        <begin position="1"/>
        <end position="59"/>
    </location>
</feature>
<accession>A0A232F3N7</accession>
<dbReference type="EMBL" id="NNAY01001116">
    <property type="protein sequence ID" value="OXU25088.1"/>
    <property type="molecule type" value="Genomic_DNA"/>
</dbReference>
<dbReference type="Proteomes" id="UP000215335">
    <property type="component" value="Unassembled WGS sequence"/>
</dbReference>
<protein>
    <recommendedName>
        <fullName evidence="8">TMC domain-containing protein</fullName>
    </recommendedName>
</protein>
<dbReference type="STRING" id="543379.A0A232F3N7"/>
<dbReference type="PANTHER" id="PTHR23302">
    <property type="entry name" value="TRANSMEMBRANE CHANNEL-RELATED"/>
    <property type="match status" value="1"/>
</dbReference>
<evidence type="ECO:0000313" key="9">
    <source>
        <dbReference type="EMBL" id="OXU25088.1"/>
    </source>
</evidence>
<feature type="transmembrane region" description="Helical" evidence="7">
    <location>
        <begin position="210"/>
        <end position="235"/>
    </location>
</feature>
<feature type="compositionally biased region" description="Polar residues" evidence="6">
    <location>
        <begin position="716"/>
        <end position="728"/>
    </location>
</feature>
<feature type="domain" description="TMC" evidence="8">
    <location>
        <begin position="478"/>
        <end position="582"/>
    </location>
</feature>
<keyword evidence="4 7" id="KW-1133">Transmembrane helix</keyword>
<keyword evidence="3 7" id="KW-0812">Transmembrane</keyword>
<sequence length="741" mass="84772">MLKLNSVSCENDSSPEEVIQLSETTSTTCSNAQRSERNTSDDSLLNVKTDKQDDNDKYQHSLHIREKGTESEDSENSETVNLIYPYTTLRMARSTAEAMEEQAETIANHIQRKNKQDDPLSDLAKLEMIRDMSQCLTLKRSVKAKIISESLKSKRRPIGYWKNLRYKMSMTISKMKIAFRQFGSSIELWYHPIKTIEGHFGSGIATYFKFLRWLFIMNTVGCVFSICFVTLPQVLVQSHQNETFSSWDLLLGNGLFTNSIFYYGFYTNDTLMLDSEVAYDMPSAYFLTFVFCYTFTFILLCFKVARSYKKCYIETSSGANNRYANKIFCSWDWGISSQKAASLRSASIYRELEELLWDSKNLVTTSSCCTRIWTHLIRITMTTLILAVMCGTGVLLWLLLNEHEADETKVVSVLTVPVVITAIVTFIPPLMSWSVKYEKYAKDRVAFYITMIRVYIIAVIAVATLLTFWLTRGIQAGCWQTRLAQEIYRLVLLDLFVSVFGMFLVQLIRASRPLRERFGAPTFDIARNTLNLIYNQSLFWLVHYFSPPISLVILVKLLITFYVKKCELLHFCEPPSKFWRAAQTQTLFLALTFLGMISAITVLSYVLIYVDTSSCGPFAGTEYTWQHVVEQVLQLRRDSTFWIVLGEIANPGTGIALLITMCVAVYYLRAKAEASKQMVRILREMLVWQARDKEFLVKAFSSATSNSPLRHRQLPKSLNASSANNEATSEPALVNEPSTSY</sequence>
<comment type="similarity">
    <text evidence="2">Belongs to the TMC family.</text>
</comment>
<feature type="transmembrane region" description="Helical" evidence="7">
    <location>
        <begin position="247"/>
        <end position="265"/>
    </location>
</feature>
<feature type="transmembrane region" description="Helical" evidence="7">
    <location>
        <begin position="381"/>
        <end position="400"/>
    </location>
</feature>
<keyword evidence="10" id="KW-1185">Reference proteome</keyword>
<dbReference type="InterPro" id="IPR038900">
    <property type="entry name" value="TMC"/>
</dbReference>